<dbReference type="AlphaFoldDB" id="A0A328PHV5"/>
<name>A0A328PHV5_9EURY</name>
<dbReference type="EMBL" id="QLOE01000003">
    <property type="protein sequence ID" value="RAO79425.1"/>
    <property type="molecule type" value="Genomic_DNA"/>
</dbReference>
<accession>A0A328PHV5</accession>
<keyword evidence="2" id="KW-1185">Reference proteome</keyword>
<dbReference type="Proteomes" id="UP000249782">
    <property type="component" value="Unassembled WGS sequence"/>
</dbReference>
<comment type="caution">
    <text evidence="1">The sequence shown here is derived from an EMBL/GenBank/DDBJ whole genome shotgun (WGS) entry which is preliminary data.</text>
</comment>
<protein>
    <submittedName>
        <fullName evidence="1">Uncharacterized protein</fullName>
    </submittedName>
</protein>
<reference evidence="1 2" key="1">
    <citation type="submission" date="2018-06" db="EMBL/GenBank/DDBJ databases">
        <title>Draft genome sequence of hyperthermophilic methanogen Methanothermobacter tenebrarum sp. MCM-B 1447.</title>
        <authorList>
            <person name="Pore S.D."/>
            <person name="Dagar S."/>
            <person name="Dhakephalkar P.K."/>
        </authorList>
    </citation>
    <scope>NUCLEOTIDE SEQUENCE [LARGE SCALE GENOMIC DNA]</scope>
    <source>
        <strain evidence="1 2">MCM B 1447</strain>
    </source>
</reference>
<gene>
    <name evidence="1" type="ORF">DPC56_03730</name>
</gene>
<proteinExistence type="predicted"/>
<organism evidence="1 2">
    <name type="scientific">Methanothermobacter tenebrarum</name>
    <dbReference type="NCBI Taxonomy" id="680118"/>
    <lineage>
        <taxon>Archaea</taxon>
        <taxon>Methanobacteriati</taxon>
        <taxon>Methanobacteriota</taxon>
        <taxon>Methanomada group</taxon>
        <taxon>Methanobacteria</taxon>
        <taxon>Methanobacteriales</taxon>
        <taxon>Methanobacteriaceae</taxon>
        <taxon>Methanothermobacter</taxon>
    </lineage>
</organism>
<evidence type="ECO:0000313" key="2">
    <source>
        <dbReference type="Proteomes" id="UP000249782"/>
    </source>
</evidence>
<evidence type="ECO:0000313" key="1">
    <source>
        <dbReference type="EMBL" id="RAO79425.1"/>
    </source>
</evidence>
<sequence length="75" mass="8462">MAKNFRQPSSPKWDKIFAISNGFSGSLLKYDSILAISLGKKLGIIITKSQKITDTEKETKAGRIIPWIFMKTPLY</sequence>